<dbReference type="InterPro" id="IPR010266">
    <property type="entry name" value="NnrS"/>
</dbReference>
<dbReference type="EMBL" id="CP046056">
    <property type="protein sequence ID" value="QQD23894.1"/>
    <property type="molecule type" value="Genomic_DNA"/>
</dbReference>
<feature type="transmembrane region" description="Helical" evidence="1">
    <location>
        <begin position="12"/>
        <end position="35"/>
    </location>
</feature>
<feature type="transmembrane region" description="Helical" evidence="1">
    <location>
        <begin position="284"/>
        <end position="305"/>
    </location>
</feature>
<feature type="transmembrane region" description="Helical" evidence="1">
    <location>
        <begin position="254"/>
        <end position="278"/>
    </location>
</feature>
<gene>
    <name evidence="2" type="ORF">GJQ55_05095</name>
</gene>
<feature type="transmembrane region" description="Helical" evidence="1">
    <location>
        <begin position="317"/>
        <end position="335"/>
    </location>
</feature>
<dbReference type="KEGG" id="vcw:GJQ55_05095"/>
<proteinExistence type="predicted"/>
<evidence type="ECO:0000313" key="2">
    <source>
        <dbReference type="EMBL" id="QQD23894.1"/>
    </source>
</evidence>
<evidence type="ECO:0000256" key="1">
    <source>
        <dbReference type="SAM" id="Phobius"/>
    </source>
</evidence>
<organism evidence="2 3">
    <name type="scientific">Venatoribacter cucullus</name>
    <dbReference type="NCBI Taxonomy" id="2661630"/>
    <lineage>
        <taxon>Bacteria</taxon>
        <taxon>Pseudomonadati</taxon>
        <taxon>Pseudomonadota</taxon>
        <taxon>Gammaproteobacteria</taxon>
        <taxon>Oceanospirillales</taxon>
        <taxon>Oceanospirillaceae</taxon>
        <taxon>Venatoribacter</taxon>
    </lineage>
</organism>
<dbReference type="Pfam" id="PF05940">
    <property type="entry name" value="NnrS"/>
    <property type="match status" value="1"/>
</dbReference>
<keyword evidence="1" id="KW-0812">Transmembrane</keyword>
<dbReference type="AlphaFoldDB" id="A0A9X7YNL7"/>
<feature type="transmembrane region" description="Helical" evidence="1">
    <location>
        <begin position="126"/>
        <end position="152"/>
    </location>
</feature>
<dbReference type="RefSeq" id="WP_228346436.1">
    <property type="nucleotide sequence ID" value="NZ_CP046056.1"/>
</dbReference>
<dbReference type="Proteomes" id="UP000596074">
    <property type="component" value="Chromosome"/>
</dbReference>
<feature type="transmembrane region" description="Helical" evidence="1">
    <location>
        <begin position="158"/>
        <end position="179"/>
    </location>
</feature>
<feature type="transmembrane region" description="Helical" evidence="1">
    <location>
        <begin position="47"/>
        <end position="67"/>
    </location>
</feature>
<sequence>MTTVKSAPKSHAFWFFFPSAAWLAAIWIPLTWLQYTRGQMPAFSPAGHAHEMLFGFVLALIAGYTLGQQPRQRLIMLWSVWLLARLLWLALPFSVWVYALNSVFFIGLSILAVPRFRAAKQWRNQMLVPLLLILCLILPLLFTAHLLGIFPVADRRQLQLATLTGLLLLMAYIGGRIIFPALSATLQRQKVRLACGLQPGIEGALIITGLLALLLILTPLSPVFSAILLLLMAGLILLRLLRWQPWRIIRRSDLLVFFIGYAWLALGGAALAGALLNWQPDPAALHLLTIGALGILSISVMLRTAWQRTKKCPPPGWQVWAVALLLSAAALARWLGVTQEWQPGMLVATLLWTIAYSGCALQLLLLLQQAQQQKE</sequence>
<protein>
    <submittedName>
        <fullName evidence="2">NnrS family protein</fullName>
    </submittedName>
</protein>
<reference evidence="2 3" key="1">
    <citation type="submission" date="2019-11" db="EMBL/GenBank/DDBJ databases">
        <title>Venatorbacter sp. nov. a predator of Campylobacter and other Gram-negative bacteria.</title>
        <authorList>
            <person name="Saeedi A."/>
            <person name="Cummings N.J."/>
            <person name="Connerton I.F."/>
            <person name="Connerton P.L."/>
        </authorList>
    </citation>
    <scope>NUCLEOTIDE SEQUENCE [LARGE SCALE GENOMIC DNA]</scope>
    <source>
        <strain evidence="2">XL5</strain>
    </source>
</reference>
<feature type="transmembrane region" description="Helical" evidence="1">
    <location>
        <begin position="97"/>
        <end position="114"/>
    </location>
</feature>
<feature type="transmembrane region" description="Helical" evidence="1">
    <location>
        <begin position="223"/>
        <end position="242"/>
    </location>
</feature>
<evidence type="ECO:0000313" key="3">
    <source>
        <dbReference type="Proteomes" id="UP000596074"/>
    </source>
</evidence>
<keyword evidence="1" id="KW-1133">Transmembrane helix</keyword>
<feature type="transmembrane region" description="Helical" evidence="1">
    <location>
        <begin position="200"/>
        <end position="217"/>
    </location>
</feature>
<name>A0A9X7YNL7_9GAMM</name>
<feature type="transmembrane region" description="Helical" evidence="1">
    <location>
        <begin position="347"/>
        <end position="367"/>
    </location>
</feature>
<feature type="transmembrane region" description="Helical" evidence="1">
    <location>
        <begin position="74"/>
        <end position="91"/>
    </location>
</feature>
<keyword evidence="3" id="KW-1185">Reference proteome</keyword>
<keyword evidence="1" id="KW-0472">Membrane</keyword>
<accession>A0A9X7YNL7</accession>